<gene>
    <name evidence="1" type="ORF">O6H91_15G007400</name>
</gene>
<keyword evidence="2" id="KW-1185">Reference proteome</keyword>
<proteinExistence type="predicted"/>
<dbReference type="EMBL" id="CM055106">
    <property type="protein sequence ID" value="KAJ7528540.1"/>
    <property type="molecule type" value="Genomic_DNA"/>
</dbReference>
<evidence type="ECO:0000313" key="1">
    <source>
        <dbReference type="EMBL" id="KAJ7528540.1"/>
    </source>
</evidence>
<reference evidence="2" key="1">
    <citation type="journal article" date="2024" name="Proc. Natl. Acad. Sci. U.S.A.">
        <title>Extraordinary preservation of gene collinearity over three hundred million years revealed in homosporous lycophytes.</title>
        <authorList>
            <person name="Li C."/>
            <person name="Wickell D."/>
            <person name="Kuo L.Y."/>
            <person name="Chen X."/>
            <person name="Nie B."/>
            <person name="Liao X."/>
            <person name="Peng D."/>
            <person name="Ji J."/>
            <person name="Jenkins J."/>
            <person name="Williams M."/>
            <person name="Shu S."/>
            <person name="Plott C."/>
            <person name="Barry K."/>
            <person name="Rajasekar S."/>
            <person name="Grimwood J."/>
            <person name="Han X."/>
            <person name="Sun S."/>
            <person name="Hou Z."/>
            <person name="He W."/>
            <person name="Dai G."/>
            <person name="Sun C."/>
            <person name="Schmutz J."/>
            <person name="Leebens-Mack J.H."/>
            <person name="Li F.W."/>
            <person name="Wang L."/>
        </authorList>
    </citation>
    <scope>NUCLEOTIDE SEQUENCE [LARGE SCALE GENOMIC DNA]</scope>
    <source>
        <strain evidence="2">cv. PW_Plant_1</strain>
    </source>
</reference>
<dbReference type="Proteomes" id="UP001162992">
    <property type="component" value="Chromosome 15"/>
</dbReference>
<name>A0ACC2BFJ4_DIPCM</name>
<accession>A0ACC2BFJ4</accession>
<comment type="caution">
    <text evidence="1">The sequence shown here is derived from an EMBL/GenBank/DDBJ whole genome shotgun (WGS) entry which is preliminary data.</text>
</comment>
<evidence type="ECO:0000313" key="2">
    <source>
        <dbReference type="Proteomes" id="UP001162992"/>
    </source>
</evidence>
<protein>
    <submittedName>
        <fullName evidence="1">Uncharacterized protein</fullName>
    </submittedName>
</protein>
<sequence>MPKDFSFCQVCRRNHNQGRGHRYSAKHKECLAQFLSRALNKIQDVRFFLENVQRLRDEDRYRNKFWCYFCEEEVGEQGSLFACSNAIKHLSSSKHVDSVIRFCSKHGVDLQKQQLYLFSEKEFTKWEELCRLSSSSLVFCGGGMQSQNSNHIHLEQSCIDRDSFPKFSFSTGFSSVSSISVQPLPVFKDRIFQEVNPTAGSSNDGLTTQSFSTQKSFIGPHDVAKSKLVIQKTCQDVGLDEAATTDEQKDYSSISSLSWDCHSNKKYENVHPSNKTQGAQIQRLSVGHVTSMSRTFSASGDVHSGALPPWAMLDEAKNEVQSSDTNINSRNAPALSRTQERKLAKLRNPKRVGAIWAERRRVELERQGKGESQWQEVSDGTTWLPSFGRVWQSGSRRESRKEFEAEKRLERKSKFARAETPQFQPYVRKRATPE</sequence>
<organism evidence="1 2">
    <name type="scientific">Diphasiastrum complanatum</name>
    <name type="common">Issler's clubmoss</name>
    <name type="synonym">Lycopodium complanatum</name>
    <dbReference type="NCBI Taxonomy" id="34168"/>
    <lineage>
        <taxon>Eukaryota</taxon>
        <taxon>Viridiplantae</taxon>
        <taxon>Streptophyta</taxon>
        <taxon>Embryophyta</taxon>
        <taxon>Tracheophyta</taxon>
        <taxon>Lycopodiopsida</taxon>
        <taxon>Lycopodiales</taxon>
        <taxon>Lycopodiaceae</taxon>
        <taxon>Lycopodioideae</taxon>
        <taxon>Diphasiastrum</taxon>
    </lineage>
</organism>